<evidence type="ECO:0000256" key="1">
    <source>
        <dbReference type="SAM" id="MobiDB-lite"/>
    </source>
</evidence>
<dbReference type="Gene3D" id="3.30.530.20">
    <property type="match status" value="1"/>
</dbReference>
<dbReference type="PANTHER" id="PTHR38588:SF1">
    <property type="entry name" value="BLL0334 PROTEIN"/>
    <property type="match status" value="1"/>
</dbReference>
<gene>
    <name evidence="2" type="ORF">DSM104329_02373</name>
</gene>
<accession>A0A9E6XY66</accession>
<name>A0A9E6XY66_9ACTN</name>
<dbReference type="SUPFAM" id="SSF55961">
    <property type="entry name" value="Bet v1-like"/>
    <property type="match status" value="1"/>
</dbReference>
<evidence type="ECO:0000313" key="2">
    <source>
        <dbReference type="EMBL" id="UGS35976.1"/>
    </source>
</evidence>
<dbReference type="AlphaFoldDB" id="A0A9E6XY66"/>
<dbReference type="InterPro" id="IPR023393">
    <property type="entry name" value="START-like_dom_sf"/>
</dbReference>
<reference evidence="2" key="1">
    <citation type="journal article" date="2022" name="Int. J. Syst. Evol. Microbiol.">
        <title>Pseudomonas aegrilactucae sp. nov. and Pseudomonas morbosilactucae sp. nov., pathogens causing bacterial rot of lettuce in Japan.</title>
        <authorList>
            <person name="Sawada H."/>
            <person name="Fujikawa T."/>
            <person name="Satou M."/>
        </authorList>
    </citation>
    <scope>NUCLEOTIDE SEQUENCE</scope>
    <source>
        <strain evidence="2">0166_1</strain>
    </source>
</reference>
<dbReference type="InterPro" id="IPR010419">
    <property type="entry name" value="CO_DH_gsu"/>
</dbReference>
<dbReference type="EMBL" id="CP087164">
    <property type="protein sequence ID" value="UGS35976.1"/>
    <property type="molecule type" value="Genomic_DNA"/>
</dbReference>
<feature type="region of interest" description="Disordered" evidence="1">
    <location>
        <begin position="83"/>
        <end position="104"/>
    </location>
</feature>
<dbReference type="CDD" id="cd07823">
    <property type="entry name" value="SRPBCC_5"/>
    <property type="match status" value="1"/>
</dbReference>
<protein>
    <recommendedName>
        <fullName evidence="4">Carbon monoxide dehydrogenase</fullName>
    </recommendedName>
</protein>
<sequence length="198" mass="21364">MQIHDSFVLSAPVSRVWELLDDIERTAPCVPGFELAGRDGEIYTGVMRIKVGAITMTYDSRIRFLERDEQARRLVIAVEGRESRGDGGVSSTTTSALTPHDGGTAVSLTTDVEVSGRAAQFGRGVIGDVSARLVKRFVTNIEAQLTPQETERVEPEAVTVRTPEPVDLIAVSRVAVAKRVAPVAAVAIAALVVWRLAR</sequence>
<keyword evidence="3" id="KW-1185">Reference proteome</keyword>
<evidence type="ECO:0000313" key="3">
    <source>
        <dbReference type="Proteomes" id="UP001162834"/>
    </source>
</evidence>
<dbReference type="Proteomes" id="UP001162834">
    <property type="component" value="Chromosome"/>
</dbReference>
<dbReference type="KEGG" id="sbae:DSM104329_02373"/>
<organism evidence="2 3">
    <name type="scientific">Capillimicrobium parvum</name>
    <dbReference type="NCBI Taxonomy" id="2884022"/>
    <lineage>
        <taxon>Bacteria</taxon>
        <taxon>Bacillati</taxon>
        <taxon>Actinomycetota</taxon>
        <taxon>Thermoleophilia</taxon>
        <taxon>Solirubrobacterales</taxon>
        <taxon>Capillimicrobiaceae</taxon>
        <taxon>Capillimicrobium</taxon>
    </lineage>
</organism>
<dbReference type="PANTHER" id="PTHR38588">
    <property type="entry name" value="BLL0334 PROTEIN"/>
    <property type="match status" value="1"/>
</dbReference>
<dbReference type="Pfam" id="PF06240">
    <property type="entry name" value="COXG"/>
    <property type="match status" value="1"/>
</dbReference>
<evidence type="ECO:0008006" key="4">
    <source>
        <dbReference type="Google" id="ProtNLM"/>
    </source>
</evidence>
<dbReference type="RefSeq" id="WP_259315655.1">
    <property type="nucleotide sequence ID" value="NZ_CP087164.1"/>
</dbReference>
<proteinExistence type="predicted"/>